<name>A0A0G1KVV4_9BACT</name>
<dbReference type="AlphaFoldDB" id="A0A0G1KVV4"/>
<evidence type="ECO:0000313" key="3">
    <source>
        <dbReference type="Proteomes" id="UP000034006"/>
    </source>
</evidence>
<comment type="caution">
    <text evidence="2">The sequence shown here is derived from an EMBL/GenBank/DDBJ whole genome shotgun (WGS) entry which is preliminary data.</text>
</comment>
<dbReference type="Proteomes" id="UP000034006">
    <property type="component" value="Unassembled WGS sequence"/>
</dbReference>
<keyword evidence="1" id="KW-0472">Membrane</keyword>
<evidence type="ECO:0000313" key="2">
    <source>
        <dbReference type="EMBL" id="KKT52054.1"/>
    </source>
</evidence>
<keyword evidence="1" id="KW-0812">Transmembrane</keyword>
<evidence type="ECO:0008006" key="4">
    <source>
        <dbReference type="Google" id="ProtNLM"/>
    </source>
</evidence>
<evidence type="ECO:0000256" key="1">
    <source>
        <dbReference type="SAM" id="Phobius"/>
    </source>
</evidence>
<gene>
    <name evidence="2" type="ORF">UW44_C0005G0096</name>
</gene>
<feature type="transmembrane region" description="Helical" evidence="1">
    <location>
        <begin position="5"/>
        <end position="23"/>
    </location>
</feature>
<accession>A0A0G1KVV4</accession>
<dbReference type="STRING" id="1618387.UW44_C0005G0096"/>
<dbReference type="InterPro" id="IPR013783">
    <property type="entry name" value="Ig-like_fold"/>
</dbReference>
<dbReference type="EMBL" id="LCIH01000005">
    <property type="protein sequence ID" value="KKT52054.1"/>
    <property type="molecule type" value="Genomic_DNA"/>
</dbReference>
<keyword evidence="1" id="KW-1133">Transmembrane helix</keyword>
<organism evidence="2 3">
    <name type="scientific">Candidatus Collierbacteria bacterium GW2011_GWB2_44_22</name>
    <dbReference type="NCBI Taxonomy" id="1618387"/>
    <lineage>
        <taxon>Bacteria</taxon>
        <taxon>Candidatus Collieribacteriota</taxon>
    </lineage>
</organism>
<reference evidence="2 3" key="1">
    <citation type="journal article" date="2015" name="Nature">
        <title>rRNA introns, odd ribosomes, and small enigmatic genomes across a large radiation of phyla.</title>
        <authorList>
            <person name="Brown C.T."/>
            <person name="Hug L.A."/>
            <person name="Thomas B.C."/>
            <person name="Sharon I."/>
            <person name="Castelle C.J."/>
            <person name="Singh A."/>
            <person name="Wilkins M.J."/>
            <person name="Williams K.H."/>
            <person name="Banfield J.F."/>
        </authorList>
    </citation>
    <scope>NUCLEOTIDE SEQUENCE [LARGE SCALE GENOMIC DNA]</scope>
</reference>
<dbReference type="Gene3D" id="2.60.40.10">
    <property type="entry name" value="Immunoglobulins"/>
    <property type="match status" value="1"/>
</dbReference>
<proteinExistence type="predicted"/>
<sequence>MRKEVLLAIIFGVILGGVILYGINLANKSVSNTPTEKTVDSQITPTPTVTGKSLSIVSPQNHSVTSDKILSLTGRAGPSSNLAIISELDDLIIEASPEGTFSAQINLIGGENTISITELQNDLTTKTETITIIQTPNLPE</sequence>
<protein>
    <recommendedName>
        <fullName evidence="4">Polymorphic outer membrane protein</fullName>
    </recommendedName>
</protein>